<proteinExistence type="predicted"/>
<name>A0A9Q1CBM8_HOLLE</name>
<organism evidence="2 3">
    <name type="scientific">Holothuria leucospilota</name>
    <name type="common">Black long sea cucumber</name>
    <name type="synonym">Mertensiothuria leucospilota</name>
    <dbReference type="NCBI Taxonomy" id="206669"/>
    <lineage>
        <taxon>Eukaryota</taxon>
        <taxon>Metazoa</taxon>
        <taxon>Echinodermata</taxon>
        <taxon>Eleutherozoa</taxon>
        <taxon>Echinozoa</taxon>
        <taxon>Holothuroidea</taxon>
        <taxon>Aspidochirotacea</taxon>
        <taxon>Aspidochirotida</taxon>
        <taxon>Holothuriidae</taxon>
        <taxon>Holothuria</taxon>
    </lineage>
</organism>
<dbReference type="InterPro" id="IPR053259">
    <property type="entry name" value="Golvesin-related_Golgi"/>
</dbReference>
<gene>
    <name evidence="2" type="ORF">HOLleu_12673</name>
</gene>
<keyword evidence="3" id="KW-1185">Reference proteome</keyword>
<dbReference type="InterPro" id="IPR027417">
    <property type="entry name" value="P-loop_NTPase"/>
</dbReference>
<protein>
    <recommendedName>
        <fullName evidence="4">Sulfotransferase</fullName>
    </recommendedName>
</protein>
<dbReference type="OrthoDB" id="10010208at2759"/>
<dbReference type="AlphaFoldDB" id="A0A9Q1CBM8"/>
<dbReference type="PANTHER" id="PTHR32301">
    <property type="entry name" value="COUNTIN RECEPTOR CNR3-RELATED"/>
    <property type="match status" value="1"/>
</dbReference>
<evidence type="ECO:0000313" key="2">
    <source>
        <dbReference type="EMBL" id="KAJ8041768.1"/>
    </source>
</evidence>
<evidence type="ECO:0000256" key="1">
    <source>
        <dbReference type="SAM" id="Phobius"/>
    </source>
</evidence>
<reference evidence="2" key="1">
    <citation type="submission" date="2021-10" db="EMBL/GenBank/DDBJ databases">
        <title>Tropical sea cucumber genome reveals ecological adaptation and Cuvierian tubules defense mechanism.</title>
        <authorList>
            <person name="Chen T."/>
        </authorList>
    </citation>
    <scope>NUCLEOTIDE SEQUENCE</scope>
    <source>
        <strain evidence="2">Nanhai2018</strain>
        <tissue evidence="2">Muscle</tissue>
    </source>
</reference>
<accession>A0A9Q1CBM8</accession>
<evidence type="ECO:0000313" key="3">
    <source>
        <dbReference type="Proteomes" id="UP001152320"/>
    </source>
</evidence>
<feature type="transmembrane region" description="Helical" evidence="1">
    <location>
        <begin position="12"/>
        <end position="33"/>
    </location>
</feature>
<evidence type="ECO:0008006" key="4">
    <source>
        <dbReference type="Google" id="ProtNLM"/>
    </source>
</evidence>
<keyword evidence="1" id="KW-1133">Transmembrane helix</keyword>
<dbReference type="Gene3D" id="3.40.50.300">
    <property type="entry name" value="P-loop containing nucleotide triphosphate hydrolases"/>
    <property type="match status" value="1"/>
</dbReference>
<comment type="caution">
    <text evidence="2">The sequence shown here is derived from an EMBL/GenBank/DDBJ whole genome shotgun (WGS) entry which is preliminary data.</text>
</comment>
<keyword evidence="1" id="KW-0812">Transmembrane</keyword>
<keyword evidence="1" id="KW-0472">Membrane</keyword>
<dbReference type="Proteomes" id="UP001152320">
    <property type="component" value="Chromosome 5"/>
</dbReference>
<dbReference type="SUPFAM" id="SSF52540">
    <property type="entry name" value="P-loop containing nucleoside triphosphate hydrolases"/>
    <property type="match status" value="1"/>
</dbReference>
<dbReference type="EMBL" id="JAIZAY010000005">
    <property type="protein sequence ID" value="KAJ8041768.1"/>
    <property type="molecule type" value="Genomic_DNA"/>
</dbReference>
<dbReference type="PANTHER" id="PTHR32301:SF6">
    <property type="entry name" value="GOLVESIN-RELATED"/>
    <property type="match status" value="1"/>
</dbReference>
<sequence length="392" mass="44830">MFHAKNPSRWISLAKFAASSAAIITAIIFLHAMPSHLVRYQLESFQIFHFKGRASLERSASFPSTKDANQTVDARLTDPVPRTLKTAEGTNYFQSSVQTINLNNYLPNAYLYRHLAKPYNTSILTFVHNPKSGGSSLKQCMLGLYRAMNKNKPVVVAMDTVGEEMEKLLNHVTPPNDYYMGDAALGICDSVDDRPCSYFTVVREPFERAISHYYFCKNGGDGCPPSVTTLEEFTMSSCSLFFRQLTSRVLCKEDKQNTSLPWKCDRIPISIDHLSPNQQEREMLLKYFLENVDKIFAVIGLTEEFETSLKLLEDTFGEPFHELCHKKHANAGSYKKVGDKDVTEAVRERIISEAKEMLMKNEQISQCMHEDVQLYNKMYEIFQKQKQFIDEV</sequence>